<dbReference type="RefSeq" id="WP_187525168.1">
    <property type="nucleotide sequence ID" value="NZ_JACRTA010000002.1"/>
</dbReference>
<dbReference type="EMBL" id="JACRTA010000002">
    <property type="protein sequence ID" value="MBC8568210.1"/>
    <property type="molecule type" value="Genomic_DNA"/>
</dbReference>
<sequence>MITVDDILKCKKIIDKKRRPELQLEHRHYRMNIELTCNELDVKMIMFIRKLAESPNKDFTVGLRIAGPSFFANHDTVIVRFQGPHGGQSAARNLSDLHNNYHMHLYTEDDRIHHRKLAKYKEAATFNSFEQAVVDFLAFCNIEDPNGIFDYELELTQQFKMDLENL</sequence>
<evidence type="ECO:0000313" key="2">
    <source>
        <dbReference type="Proteomes" id="UP000610862"/>
    </source>
</evidence>
<reference evidence="1" key="1">
    <citation type="submission" date="2020-08" db="EMBL/GenBank/DDBJ databases">
        <title>Genome public.</title>
        <authorList>
            <person name="Liu C."/>
            <person name="Sun Q."/>
        </authorList>
    </citation>
    <scope>NUCLEOTIDE SEQUENCE</scope>
    <source>
        <strain evidence="1">NSJ-24</strain>
    </source>
</reference>
<proteinExistence type="predicted"/>
<dbReference type="Proteomes" id="UP000610862">
    <property type="component" value="Unassembled WGS sequence"/>
</dbReference>
<accession>A0A926E8A2</accession>
<keyword evidence="2" id="KW-1185">Reference proteome</keyword>
<gene>
    <name evidence="1" type="ORF">H8692_05455</name>
</gene>
<dbReference type="AlphaFoldDB" id="A0A926E8A2"/>
<organism evidence="1 2">
    <name type="scientific">Lentihominibacter hominis</name>
    <dbReference type="NCBI Taxonomy" id="2763645"/>
    <lineage>
        <taxon>Bacteria</taxon>
        <taxon>Bacillati</taxon>
        <taxon>Bacillota</taxon>
        <taxon>Clostridia</taxon>
        <taxon>Peptostreptococcales</taxon>
        <taxon>Anaerovoracaceae</taxon>
        <taxon>Lentihominibacter</taxon>
    </lineage>
</organism>
<comment type="caution">
    <text evidence="1">The sequence shown here is derived from an EMBL/GenBank/DDBJ whole genome shotgun (WGS) entry which is preliminary data.</text>
</comment>
<name>A0A926E8A2_9FIRM</name>
<evidence type="ECO:0000313" key="1">
    <source>
        <dbReference type="EMBL" id="MBC8568210.1"/>
    </source>
</evidence>
<protein>
    <submittedName>
        <fullName evidence="1">Uncharacterized protein</fullName>
    </submittedName>
</protein>